<reference evidence="2 3" key="1">
    <citation type="journal article" date="2019" name="Commun. Biol.">
        <title>The bagworm genome reveals a unique fibroin gene that provides high tensile strength.</title>
        <authorList>
            <person name="Kono N."/>
            <person name="Nakamura H."/>
            <person name="Ohtoshi R."/>
            <person name="Tomita M."/>
            <person name="Numata K."/>
            <person name="Arakawa K."/>
        </authorList>
    </citation>
    <scope>NUCLEOTIDE SEQUENCE [LARGE SCALE GENOMIC DNA]</scope>
</reference>
<organism evidence="2 3">
    <name type="scientific">Eumeta variegata</name>
    <name type="common">Bagworm moth</name>
    <name type="synonym">Eumeta japonica</name>
    <dbReference type="NCBI Taxonomy" id="151549"/>
    <lineage>
        <taxon>Eukaryota</taxon>
        <taxon>Metazoa</taxon>
        <taxon>Ecdysozoa</taxon>
        <taxon>Arthropoda</taxon>
        <taxon>Hexapoda</taxon>
        <taxon>Insecta</taxon>
        <taxon>Pterygota</taxon>
        <taxon>Neoptera</taxon>
        <taxon>Endopterygota</taxon>
        <taxon>Lepidoptera</taxon>
        <taxon>Glossata</taxon>
        <taxon>Ditrysia</taxon>
        <taxon>Tineoidea</taxon>
        <taxon>Psychidae</taxon>
        <taxon>Oiketicinae</taxon>
        <taxon>Eumeta</taxon>
    </lineage>
</organism>
<dbReference type="AlphaFoldDB" id="A0A4C1TZD6"/>
<protein>
    <submittedName>
        <fullName evidence="2">Uncharacterized protein</fullName>
    </submittedName>
</protein>
<evidence type="ECO:0000313" key="3">
    <source>
        <dbReference type="Proteomes" id="UP000299102"/>
    </source>
</evidence>
<dbReference type="Proteomes" id="UP000299102">
    <property type="component" value="Unassembled WGS sequence"/>
</dbReference>
<sequence>MRCSVPELETKSLQVFLASPPAPARSDTRGPPPPKQCYNGGRFGAILVFEYPSDFESFDFDSYKLQALPSTVCAGIVALVACDRNRIRDDIKVVVKDDKTPESSQTSSGPPNELQGSPLSSNARCKQFYRGISCLLVPRVPLGAFLPSDRTLTNGDRCSDSFELCHLKSSQPNYLRCANAGRYIIARRLSLSYNNVIKSVDAHCTM</sequence>
<evidence type="ECO:0000313" key="2">
    <source>
        <dbReference type="EMBL" id="GBP19367.1"/>
    </source>
</evidence>
<gene>
    <name evidence="2" type="ORF">EVAR_12408_1</name>
</gene>
<name>A0A4C1TZD6_EUMVA</name>
<feature type="region of interest" description="Disordered" evidence="1">
    <location>
        <begin position="94"/>
        <end position="119"/>
    </location>
</feature>
<accession>A0A4C1TZD6</accession>
<feature type="compositionally biased region" description="Polar residues" evidence="1">
    <location>
        <begin position="102"/>
        <end position="119"/>
    </location>
</feature>
<keyword evidence="3" id="KW-1185">Reference proteome</keyword>
<proteinExistence type="predicted"/>
<dbReference type="EMBL" id="BGZK01000107">
    <property type="protein sequence ID" value="GBP19367.1"/>
    <property type="molecule type" value="Genomic_DNA"/>
</dbReference>
<comment type="caution">
    <text evidence="2">The sequence shown here is derived from an EMBL/GenBank/DDBJ whole genome shotgun (WGS) entry which is preliminary data.</text>
</comment>
<evidence type="ECO:0000256" key="1">
    <source>
        <dbReference type="SAM" id="MobiDB-lite"/>
    </source>
</evidence>